<dbReference type="EMBL" id="LSRX01001058">
    <property type="protein sequence ID" value="OLP84230.1"/>
    <property type="molecule type" value="Genomic_DNA"/>
</dbReference>
<comment type="caution">
    <text evidence="2">The sequence shown here is derived from an EMBL/GenBank/DDBJ whole genome shotgun (WGS) entry which is preliminary data.</text>
</comment>
<evidence type="ECO:0000256" key="1">
    <source>
        <dbReference type="SAM" id="MobiDB-lite"/>
    </source>
</evidence>
<feature type="compositionally biased region" description="Polar residues" evidence="1">
    <location>
        <begin position="328"/>
        <end position="340"/>
    </location>
</feature>
<reference evidence="2 3" key="1">
    <citation type="submission" date="2016-02" db="EMBL/GenBank/DDBJ databases">
        <title>Genome analysis of coral dinoflagellate symbionts highlights evolutionary adaptations to a symbiotic lifestyle.</title>
        <authorList>
            <person name="Aranda M."/>
            <person name="Li Y."/>
            <person name="Liew Y.J."/>
            <person name="Baumgarten S."/>
            <person name="Simakov O."/>
            <person name="Wilson M."/>
            <person name="Piel J."/>
            <person name="Ashoor H."/>
            <person name="Bougouffa S."/>
            <person name="Bajic V.B."/>
            <person name="Ryu T."/>
            <person name="Ravasi T."/>
            <person name="Bayer T."/>
            <person name="Micklem G."/>
            <person name="Kim H."/>
            <person name="Bhak J."/>
            <person name="Lajeunesse T.C."/>
            <person name="Voolstra C.R."/>
        </authorList>
    </citation>
    <scope>NUCLEOTIDE SEQUENCE [LARGE SCALE GENOMIC DNA]</scope>
    <source>
        <strain evidence="2 3">CCMP2467</strain>
    </source>
</reference>
<dbReference type="OrthoDB" id="450431at2759"/>
<feature type="region of interest" description="Disordered" evidence="1">
    <location>
        <begin position="296"/>
        <end position="353"/>
    </location>
</feature>
<evidence type="ECO:0000313" key="3">
    <source>
        <dbReference type="Proteomes" id="UP000186817"/>
    </source>
</evidence>
<feature type="compositionally biased region" description="Basic and acidic residues" evidence="1">
    <location>
        <begin position="341"/>
        <end position="353"/>
    </location>
</feature>
<organism evidence="2 3">
    <name type="scientific">Symbiodinium microadriaticum</name>
    <name type="common">Dinoflagellate</name>
    <name type="synonym">Zooxanthella microadriatica</name>
    <dbReference type="NCBI Taxonomy" id="2951"/>
    <lineage>
        <taxon>Eukaryota</taxon>
        <taxon>Sar</taxon>
        <taxon>Alveolata</taxon>
        <taxon>Dinophyceae</taxon>
        <taxon>Suessiales</taxon>
        <taxon>Symbiodiniaceae</taxon>
        <taxon>Symbiodinium</taxon>
    </lineage>
</organism>
<gene>
    <name evidence="2" type="ORF">AK812_SmicGene34930</name>
</gene>
<accession>A0A1Q9CMT4</accession>
<dbReference type="AlphaFoldDB" id="A0A1Q9CMT4"/>
<dbReference type="Proteomes" id="UP000186817">
    <property type="component" value="Unassembled WGS sequence"/>
</dbReference>
<keyword evidence="3" id="KW-1185">Reference proteome</keyword>
<protein>
    <submittedName>
        <fullName evidence="2">Uncharacterized protein</fullName>
    </submittedName>
</protein>
<evidence type="ECO:0000313" key="2">
    <source>
        <dbReference type="EMBL" id="OLP84230.1"/>
    </source>
</evidence>
<proteinExistence type="predicted"/>
<sequence length="353" mass="40727">MVMPTWTTRMHAQSLSQRWKLTLTRQKKKDQSKQKKCTHGDQYFYSTQISTWTKNLHIFNKDSRCRSSIIDFNHLEPANLIDPSPDYARYMEYLIIHLIYKSWTGYAKWLELLYEKAKEMFDEGKRHDALGSWGHLAEVDPATGVSREVSDEEVLEFGRTNQLISQLLRGAIQLGYHRQHFTVELVAKVMGYRQYTALAPRANNGPNYVLCIDPFGICMLYTQGGCSLQLLTMMLDLEIPIQAKFTARLTRARQKGPHIYQGNALQHIPGGSLLPPGQNSILDQAVMPEEAAEADQVYADAKAKAKPKAKAKTNSPGPPPREERWRRNQSTYDQRWQQGHQGDRRWDRDRRYG</sequence>
<name>A0A1Q9CMT4_SYMMI</name>